<gene>
    <name evidence="1" type="ORF">N8E88_06240</name>
</gene>
<sequence>MQNIIEITNSAANPRAADPKDLNTLPRQIQRPLKLPGSGFTREEMRRIVAEQID</sequence>
<evidence type="ECO:0000313" key="1">
    <source>
        <dbReference type="EMBL" id="UXN57886.1"/>
    </source>
</evidence>
<accession>A0ACD4CWF3</accession>
<geneLocation type="plasmid" evidence="1 2">
    <name>p_unnamed2</name>
</geneLocation>
<evidence type="ECO:0000313" key="2">
    <source>
        <dbReference type="Proteomes" id="UP001061991"/>
    </source>
</evidence>
<dbReference type="EMBL" id="CP104971">
    <property type="protein sequence ID" value="UXN57886.1"/>
    <property type="molecule type" value="Genomic_DNA"/>
</dbReference>
<organism evidence="1 2">
    <name type="scientific">Phyllobacterium zundukense</name>
    <dbReference type="NCBI Taxonomy" id="1867719"/>
    <lineage>
        <taxon>Bacteria</taxon>
        <taxon>Pseudomonadati</taxon>
        <taxon>Pseudomonadota</taxon>
        <taxon>Alphaproteobacteria</taxon>
        <taxon>Hyphomicrobiales</taxon>
        <taxon>Phyllobacteriaceae</taxon>
        <taxon>Phyllobacterium</taxon>
    </lineage>
</organism>
<proteinExistence type="predicted"/>
<keyword evidence="1" id="KW-0614">Plasmid</keyword>
<dbReference type="Proteomes" id="UP001061991">
    <property type="component" value="Plasmid p_unnamed2"/>
</dbReference>
<name>A0ACD4CWF3_9HYPH</name>
<protein>
    <submittedName>
        <fullName evidence="1">Uncharacterized protein</fullName>
    </submittedName>
</protein>
<reference evidence="1" key="1">
    <citation type="submission" date="2022-09" db="EMBL/GenBank/DDBJ databases">
        <title>Interaction between co-microsymbionts with complementary sets of symbiotic genes in legume-rhizobium systems.</title>
        <authorList>
            <person name="Safronova V."/>
            <person name="Sazanova A."/>
            <person name="Afonin A."/>
            <person name="Chirak E."/>
        </authorList>
    </citation>
    <scope>NUCLEOTIDE SEQUENCE</scope>
    <source>
        <strain evidence="1">A18/3m</strain>
    </source>
</reference>
<keyword evidence="2" id="KW-1185">Reference proteome</keyword>